<sequence>MAQDVSLPKLLDAKLQSLVDAQSREFAPLGPDAQSLTTHAASFLSGGKRLRAEFLAAGYRSVHRCPISTTFPTCVLEAAAALELFHAAALAHDDVIDRSDTRRGAPSSHRHFEAQHRGLGWASDAEHFGESSAIIFGDLLLVWSDECFIEATLAADSPEAGRRAREEFRRMRAEVAAGQYLDLVEEVAWPTVPVAELDTRARRVATAKSARYSVESPLVLGALLAGADDEHVERIRAFGLPLGLAFQFRDDILGVTGDSAVTGKPAGDDLREGKRTVLIAHAMEASDAEGRAWFEARLGHPGLSDAEVHEMINKLETLGAFEYVEREIERLLSEAHEKLEAAELDEQSHELLMRLAERTARRHV</sequence>
<evidence type="ECO:0000256" key="5">
    <source>
        <dbReference type="ARBA" id="ARBA00022842"/>
    </source>
</evidence>
<evidence type="ECO:0000256" key="2">
    <source>
        <dbReference type="ARBA" id="ARBA00006706"/>
    </source>
</evidence>
<comment type="cofactor">
    <cofactor evidence="1">
        <name>Mg(2+)</name>
        <dbReference type="ChEBI" id="CHEBI:18420"/>
    </cofactor>
</comment>
<dbReference type="Proteomes" id="UP001525379">
    <property type="component" value="Unassembled WGS sequence"/>
</dbReference>
<proteinExistence type="inferred from homology"/>
<dbReference type="CDD" id="cd00685">
    <property type="entry name" value="Trans_IPPS_HT"/>
    <property type="match status" value="1"/>
</dbReference>
<dbReference type="SFLD" id="SFLDS00005">
    <property type="entry name" value="Isoprenoid_Synthase_Type_I"/>
    <property type="match status" value="1"/>
</dbReference>
<keyword evidence="4" id="KW-0479">Metal-binding</keyword>
<evidence type="ECO:0000313" key="8">
    <source>
        <dbReference type="Proteomes" id="UP001525379"/>
    </source>
</evidence>
<comment type="caution">
    <text evidence="7">The sequence shown here is derived from an EMBL/GenBank/DDBJ whole genome shotgun (WGS) entry which is preliminary data.</text>
</comment>
<keyword evidence="8" id="KW-1185">Reference proteome</keyword>
<dbReference type="InterPro" id="IPR008949">
    <property type="entry name" value="Isoprenoid_synthase_dom_sf"/>
</dbReference>
<dbReference type="PANTHER" id="PTHR12001:SF85">
    <property type="entry name" value="SHORT CHAIN ISOPRENYL DIPHOSPHATE SYNTHASE"/>
    <property type="match status" value="1"/>
</dbReference>
<dbReference type="SFLD" id="SFLDG01017">
    <property type="entry name" value="Polyprenyl_Transferase_Like"/>
    <property type="match status" value="1"/>
</dbReference>
<reference evidence="7 8" key="1">
    <citation type="submission" date="2022-04" db="EMBL/GenBank/DDBJ databases">
        <title>Human microbiome associated bacterial genomes.</title>
        <authorList>
            <person name="Sandstrom S."/>
            <person name="Salamzade R."/>
            <person name="Kalan L.R."/>
        </authorList>
    </citation>
    <scope>NUCLEOTIDE SEQUENCE [LARGE SCALE GENOMIC DNA]</scope>
    <source>
        <strain evidence="8">p3-SID1799</strain>
    </source>
</reference>
<dbReference type="Gene3D" id="1.10.600.10">
    <property type="entry name" value="Farnesyl Diphosphate Synthase"/>
    <property type="match status" value="1"/>
</dbReference>
<dbReference type="EMBL" id="JALXSQ010000022">
    <property type="protein sequence ID" value="MCT2042983.1"/>
    <property type="molecule type" value="Genomic_DNA"/>
</dbReference>
<dbReference type="PANTHER" id="PTHR12001">
    <property type="entry name" value="GERANYLGERANYL PYROPHOSPHATE SYNTHASE"/>
    <property type="match status" value="1"/>
</dbReference>
<evidence type="ECO:0000313" key="7">
    <source>
        <dbReference type="EMBL" id="MCT2042983.1"/>
    </source>
</evidence>
<evidence type="ECO:0000256" key="3">
    <source>
        <dbReference type="ARBA" id="ARBA00022679"/>
    </source>
</evidence>
<dbReference type="RefSeq" id="WP_206395534.1">
    <property type="nucleotide sequence ID" value="NZ_JAFDPW010000005.1"/>
</dbReference>
<comment type="similarity">
    <text evidence="2 6">Belongs to the FPP/GGPP synthase family.</text>
</comment>
<organism evidence="7 8">
    <name type="scientific">Pseudoclavibacter albus</name>
    <dbReference type="NCBI Taxonomy" id="272241"/>
    <lineage>
        <taxon>Bacteria</taxon>
        <taxon>Bacillati</taxon>
        <taxon>Actinomycetota</taxon>
        <taxon>Actinomycetes</taxon>
        <taxon>Micrococcales</taxon>
        <taxon>Microbacteriaceae</taxon>
        <taxon>Pseudoclavibacter</taxon>
    </lineage>
</organism>
<dbReference type="InterPro" id="IPR000092">
    <property type="entry name" value="Polyprenyl_synt"/>
</dbReference>
<keyword evidence="3 6" id="KW-0808">Transferase</keyword>
<evidence type="ECO:0000256" key="6">
    <source>
        <dbReference type="RuleBase" id="RU004466"/>
    </source>
</evidence>
<dbReference type="SUPFAM" id="SSF48576">
    <property type="entry name" value="Terpenoid synthases"/>
    <property type="match status" value="1"/>
</dbReference>
<evidence type="ECO:0000256" key="1">
    <source>
        <dbReference type="ARBA" id="ARBA00001946"/>
    </source>
</evidence>
<protein>
    <submittedName>
        <fullName evidence="7">Polyprenyl synthetase family protein</fullName>
    </submittedName>
</protein>
<evidence type="ECO:0000256" key="4">
    <source>
        <dbReference type="ARBA" id="ARBA00022723"/>
    </source>
</evidence>
<accession>A0ABT2HXE0</accession>
<name>A0ABT2HXE0_9MICO</name>
<gene>
    <name evidence="7" type="ORF">M3D15_06520</name>
</gene>
<keyword evidence="5" id="KW-0460">Magnesium</keyword>
<dbReference type="Pfam" id="PF00348">
    <property type="entry name" value="polyprenyl_synt"/>
    <property type="match status" value="1"/>
</dbReference>